<keyword evidence="2" id="KW-1185">Reference proteome</keyword>
<protein>
    <submittedName>
        <fullName evidence="1">Uncharacterized protein</fullName>
    </submittedName>
</protein>
<geneLocation type="plasmid" evidence="1 2">
    <name>phbz1</name>
</geneLocation>
<name>F8KUJ1_HELBC</name>
<gene>
    <name evidence="1" type="ordered locus">HBZC1_p0460</name>
</gene>
<evidence type="ECO:0000313" key="2">
    <source>
        <dbReference type="Proteomes" id="UP000008387"/>
    </source>
</evidence>
<dbReference type="eggNOG" id="COG3550">
    <property type="taxonomic scope" value="Bacteria"/>
</dbReference>
<dbReference type="AlphaFoldDB" id="F8KUJ1"/>
<keyword evidence="1" id="KW-0614">Plasmid</keyword>
<dbReference type="RefSeq" id="WP_013882033.1">
    <property type="nucleotide sequence ID" value="NC_015670.1"/>
</dbReference>
<accession>F8KUJ1</accession>
<organism evidence="1 2">
    <name type="scientific">Helicobacter bizzozeronii (strain CIII-1)</name>
    <dbReference type="NCBI Taxonomy" id="1002804"/>
    <lineage>
        <taxon>Bacteria</taxon>
        <taxon>Pseudomonadati</taxon>
        <taxon>Campylobacterota</taxon>
        <taxon>Epsilonproteobacteria</taxon>
        <taxon>Campylobacterales</taxon>
        <taxon>Helicobacteraceae</taxon>
        <taxon>Helicobacter</taxon>
    </lineage>
</organism>
<proteinExistence type="predicted"/>
<dbReference type="EMBL" id="FR871758">
    <property type="protein sequence ID" value="CCB80926.1"/>
    <property type="molecule type" value="Genomic_DNA"/>
</dbReference>
<evidence type="ECO:0000313" key="1">
    <source>
        <dbReference type="EMBL" id="CCB80926.1"/>
    </source>
</evidence>
<dbReference type="GeneID" id="64361213"/>
<dbReference type="Proteomes" id="UP000008387">
    <property type="component" value="Plasmid phbz1"/>
</dbReference>
<dbReference type="HOGENOM" id="CLU_1728829_0_0_7"/>
<dbReference type="KEGG" id="hbi:HBZC1_p0460"/>
<reference evidence="1 2" key="1">
    <citation type="journal article" date="2011" name="J. Bacteriol.">
        <title>Genome sequence of Helicobacter bizzozeronii strain CIII-1, an isolate from human gastric mucosa.</title>
        <authorList>
            <person name="Schott T."/>
            <person name="Rossi M."/>
            <person name="Hanninen M.L."/>
        </authorList>
    </citation>
    <scope>NUCLEOTIDE SEQUENCE [LARGE SCALE GENOMIC DNA]</scope>
    <source>
        <strain evidence="1 2">CIII-1</strain>
    </source>
</reference>
<sequence length="151" mass="17718">MQYLLKNKDYNVLIFDVDETLKEPVITDIKVFMPQLLPIPLKSVLKADLPTRLMRWIIQRYIPKHRCFMRQILFSAGIAENDPLSYVRASLALSLTDTFWITPTQGQYTWEDFNLYNNPFSEPLEAVALMGFSTKLTDRHSPLRKLWHASR</sequence>